<evidence type="ECO:0000256" key="12">
    <source>
        <dbReference type="SAM" id="MobiDB-lite"/>
    </source>
</evidence>
<dbReference type="GO" id="GO:0032590">
    <property type="term" value="C:dendrite membrane"/>
    <property type="evidence" value="ECO:0007669"/>
    <property type="project" value="TreeGrafter"/>
</dbReference>
<keyword evidence="4 13" id="KW-0812">Transmembrane</keyword>
<dbReference type="GO" id="GO:0032809">
    <property type="term" value="C:neuronal cell body membrane"/>
    <property type="evidence" value="ECO:0007669"/>
    <property type="project" value="TreeGrafter"/>
</dbReference>
<dbReference type="PRINTS" id="PR00169">
    <property type="entry name" value="KCHANNEL"/>
</dbReference>
<dbReference type="SUPFAM" id="SSF81324">
    <property type="entry name" value="Voltage-gated potassium channels"/>
    <property type="match status" value="1"/>
</dbReference>
<dbReference type="Ensembl" id="ENSLLTT00000004167.1">
    <property type="protein sequence ID" value="ENSLLTP00000004002.1"/>
    <property type="gene ID" value="ENSLLTG00000003001.1"/>
</dbReference>
<dbReference type="PANTHER" id="PTHR11537:SF235">
    <property type="entry name" value="POTASSIUM VOLTAGE-GATED CHANNEL SUBFAMILY C MEMBER 1-LIKE"/>
    <property type="match status" value="1"/>
</dbReference>
<dbReference type="GO" id="GO:0005251">
    <property type="term" value="F:delayed rectifier potassium channel activity"/>
    <property type="evidence" value="ECO:0007669"/>
    <property type="project" value="TreeGrafter"/>
</dbReference>
<feature type="domain" description="Ion transport" evidence="14">
    <location>
        <begin position="211"/>
        <end position="406"/>
    </location>
</feature>
<keyword evidence="3" id="KW-0633">Potassium transport</keyword>
<dbReference type="InterPro" id="IPR005821">
    <property type="entry name" value="Ion_trans_dom"/>
</dbReference>
<evidence type="ECO:0000256" key="6">
    <source>
        <dbReference type="ARBA" id="ARBA00022882"/>
    </source>
</evidence>
<dbReference type="PANTHER" id="PTHR11537">
    <property type="entry name" value="VOLTAGE-GATED POTASSIUM CHANNEL"/>
    <property type="match status" value="1"/>
</dbReference>
<proteinExistence type="predicted"/>
<evidence type="ECO:0000256" key="11">
    <source>
        <dbReference type="ARBA" id="ARBA00023303"/>
    </source>
</evidence>
<keyword evidence="7" id="KW-0630">Potassium</keyword>
<dbReference type="AlphaFoldDB" id="A0A8C5RJB9"/>
<reference evidence="15" key="2">
    <citation type="submission" date="2025-09" db="UniProtKB">
        <authorList>
            <consortium name="Ensembl"/>
        </authorList>
    </citation>
    <scope>IDENTIFICATION</scope>
</reference>
<dbReference type="GO" id="GO:0001508">
    <property type="term" value="P:action potential"/>
    <property type="evidence" value="ECO:0007669"/>
    <property type="project" value="TreeGrafter"/>
</dbReference>
<evidence type="ECO:0000256" key="9">
    <source>
        <dbReference type="ARBA" id="ARBA00023065"/>
    </source>
</evidence>
<evidence type="ECO:0000256" key="5">
    <source>
        <dbReference type="ARBA" id="ARBA00022826"/>
    </source>
</evidence>
<dbReference type="GeneTree" id="ENSGT00940000166548"/>
<evidence type="ECO:0000313" key="16">
    <source>
        <dbReference type="Proteomes" id="UP000694406"/>
    </source>
</evidence>
<accession>A0A8C5RJB9</accession>
<evidence type="ECO:0000256" key="7">
    <source>
        <dbReference type="ARBA" id="ARBA00022958"/>
    </source>
</evidence>
<feature type="transmembrane region" description="Helical" evidence="13">
    <location>
        <begin position="315"/>
        <end position="334"/>
    </location>
</feature>
<evidence type="ECO:0000256" key="3">
    <source>
        <dbReference type="ARBA" id="ARBA00022538"/>
    </source>
</evidence>
<dbReference type="GO" id="GO:0045211">
    <property type="term" value="C:postsynaptic membrane"/>
    <property type="evidence" value="ECO:0007669"/>
    <property type="project" value="TreeGrafter"/>
</dbReference>
<evidence type="ECO:0000313" key="15">
    <source>
        <dbReference type="Ensembl" id="ENSLLTP00000004002.1"/>
    </source>
</evidence>
<evidence type="ECO:0000256" key="10">
    <source>
        <dbReference type="ARBA" id="ARBA00023136"/>
    </source>
</evidence>
<protein>
    <recommendedName>
        <fullName evidence="14">Ion transport domain-containing protein</fullName>
    </recommendedName>
</protein>
<feature type="transmembrane region" description="Helical" evidence="13">
    <location>
        <begin position="213"/>
        <end position="233"/>
    </location>
</feature>
<evidence type="ECO:0000256" key="8">
    <source>
        <dbReference type="ARBA" id="ARBA00022989"/>
    </source>
</evidence>
<dbReference type="GO" id="GO:0043679">
    <property type="term" value="C:axon terminus"/>
    <property type="evidence" value="ECO:0007669"/>
    <property type="project" value="TreeGrafter"/>
</dbReference>
<name>A0A8C5RJB9_LATLA</name>
<comment type="subcellular location">
    <subcellularLocation>
        <location evidence="1">Membrane</location>
        <topology evidence="1">Multi-pass membrane protein</topology>
    </subcellularLocation>
</comment>
<feature type="transmembrane region" description="Helical" evidence="13">
    <location>
        <begin position="346"/>
        <end position="366"/>
    </location>
</feature>
<keyword evidence="10 13" id="KW-0472">Membrane</keyword>
<dbReference type="Proteomes" id="UP000694406">
    <property type="component" value="Unplaced"/>
</dbReference>
<reference evidence="15" key="1">
    <citation type="submission" date="2025-08" db="UniProtKB">
        <authorList>
            <consortium name="Ensembl"/>
        </authorList>
    </citation>
    <scope>IDENTIFICATION</scope>
</reference>
<keyword evidence="6" id="KW-0851">Voltage-gated channel</keyword>
<keyword evidence="16" id="KW-1185">Reference proteome</keyword>
<evidence type="ECO:0000256" key="1">
    <source>
        <dbReference type="ARBA" id="ARBA00004141"/>
    </source>
</evidence>
<dbReference type="GO" id="GO:0042734">
    <property type="term" value="C:presynaptic membrane"/>
    <property type="evidence" value="ECO:0007669"/>
    <property type="project" value="TreeGrafter"/>
</dbReference>
<evidence type="ECO:0000259" key="14">
    <source>
        <dbReference type="Pfam" id="PF00520"/>
    </source>
</evidence>
<organism evidence="15 16">
    <name type="scientific">Laticauda laticaudata</name>
    <name type="common">Blue-ringed sea krait</name>
    <name type="synonym">Blue-lipped sea krait</name>
    <dbReference type="NCBI Taxonomy" id="8630"/>
    <lineage>
        <taxon>Eukaryota</taxon>
        <taxon>Metazoa</taxon>
        <taxon>Chordata</taxon>
        <taxon>Craniata</taxon>
        <taxon>Vertebrata</taxon>
        <taxon>Euteleostomi</taxon>
        <taxon>Lepidosauria</taxon>
        <taxon>Squamata</taxon>
        <taxon>Bifurcata</taxon>
        <taxon>Unidentata</taxon>
        <taxon>Episquamata</taxon>
        <taxon>Toxicofera</taxon>
        <taxon>Serpentes</taxon>
        <taxon>Colubroidea</taxon>
        <taxon>Elapidae</taxon>
        <taxon>Laticaudinae</taxon>
        <taxon>Laticauda</taxon>
    </lineage>
</organism>
<keyword evidence="9" id="KW-0406">Ion transport</keyword>
<dbReference type="Gene3D" id="1.10.287.70">
    <property type="match status" value="1"/>
</dbReference>
<keyword evidence="11" id="KW-0407">Ion channel</keyword>
<keyword evidence="5" id="KW-0631">Potassium channel</keyword>
<evidence type="ECO:0000256" key="13">
    <source>
        <dbReference type="SAM" id="Phobius"/>
    </source>
</evidence>
<feature type="compositionally biased region" description="Basic residues" evidence="12">
    <location>
        <begin position="38"/>
        <end position="49"/>
    </location>
</feature>
<feature type="compositionally biased region" description="Low complexity" evidence="12">
    <location>
        <begin position="65"/>
        <end position="78"/>
    </location>
</feature>
<dbReference type="InterPro" id="IPR027359">
    <property type="entry name" value="Volt_channel_dom_sf"/>
</dbReference>
<keyword evidence="2" id="KW-0813">Transport</keyword>
<feature type="region of interest" description="Disordered" evidence="12">
    <location>
        <begin position="1"/>
        <end position="153"/>
    </location>
</feature>
<dbReference type="GO" id="GO:0008076">
    <property type="term" value="C:voltage-gated potassium channel complex"/>
    <property type="evidence" value="ECO:0007669"/>
    <property type="project" value="InterPro"/>
</dbReference>
<dbReference type="Gene3D" id="1.20.120.350">
    <property type="entry name" value="Voltage-gated potassium channels. Chain C"/>
    <property type="match status" value="1"/>
</dbReference>
<evidence type="ECO:0000256" key="2">
    <source>
        <dbReference type="ARBA" id="ARBA00022448"/>
    </source>
</evidence>
<dbReference type="InterPro" id="IPR028325">
    <property type="entry name" value="VG_K_chnl"/>
</dbReference>
<sequence>PAARAFSGRRRRSRPGRAGSVGRRGSGDGRKAPGRGVRWGRRRRRRRLLRGALRGGPAEGSGKEASSVPAAPSGSSLSRHPRPAASPPRQVLPPRAGHGGSLGPSHPERGRAPLPHLPRQPGRLPGHQAGRAGRARGGGPLRLRRPRRRVLLRPERRPPLRAGLCSPIPVFNVALIAILCTKGGQREDFLEHRNFTHTHPPLLVSLCPQRVSLLHLELFFILCFMCEFATRLVSCPDKKRFFRKALNVVDFLALFPVCLDLFFSQRGRRLETLPCWLNLFRVVYVLKLLKVFQLLETPRMLRVFRYMLRSILKDIAILLWVFLFEILFFGSLMLFADLIEDHPDKLLHDIFSSFWLAVITLTTIGYGDMYPFQPAGRVIGACAVLCGLLTIIVPIPIFFIKFKHHYTSAVIKEKRKREEKATASSEV</sequence>
<feature type="compositionally biased region" description="Basic residues" evidence="12">
    <location>
        <begin position="142"/>
        <end position="151"/>
    </location>
</feature>
<dbReference type="Pfam" id="PF00520">
    <property type="entry name" value="Ion_trans"/>
    <property type="match status" value="1"/>
</dbReference>
<feature type="transmembrane region" description="Helical" evidence="13">
    <location>
        <begin position="378"/>
        <end position="400"/>
    </location>
</feature>
<keyword evidence="8 13" id="KW-1133">Transmembrane helix</keyword>
<evidence type="ECO:0000256" key="4">
    <source>
        <dbReference type="ARBA" id="ARBA00022692"/>
    </source>
</evidence>